<dbReference type="InterPro" id="IPR014710">
    <property type="entry name" value="RmlC-like_jellyroll"/>
</dbReference>
<organism evidence="3 4">
    <name type="scientific">Volvox reticuliferus</name>
    <dbReference type="NCBI Taxonomy" id="1737510"/>
    <lineage>
        <taxon>Eukaryota</taxon>
        <taxon>Viridiplantae</taxon>
        <taxon>Chlorophyta</taxon>
        <taxon>core chlorophytes</taxon>
        <taxon>Chlorophyceae</taxon>
        <taxon>CS clade</taxon>
        <taxon>Chlamydomonadales</taxon>
        <taxon>Volvocaceae</taxon>
        <taxon>Volvox</taxon>
    </lineage>
</organism>
<dbReference type="CDD" id="cd00038">
    <property type="entry name" value="CAP_ED"/>
    <property type="match status" value="1"/>
</dbReference>
<dbReference type="EMBL" id="BNCP01000100">
    <property type="protein sequence ID" value="GIL93399.1"/>
    <property type="molecule type" value="Genomic_DNA"/>
</dbReference>
<keyword evidence="4" id="KW-1185">Reference proteome</keyword>
<feature type="compositionally biased region" description="Polar residues" evidence="1">
    <location>
        <begin position="153"/>
        <end position="176"/>
    </location>
</feature>
<dbReference type="PROSITE" id="PS50042">
    <property type="entry name" value="CNMP_BINDING_3"/>
    <property type="match status" value="1"/>
</dbReference>
<feature type="compositionally biased region" description="Low complexity" evidence="1">
    <location>
        <begin position="722"/>
        <end position="739"/>
    </location>
</feature>
<dbReference type="Gene3D" id="2.60.120.10">
    <property type="entry name" value="Jelly Rolls"/>
    <property type="match status" value="1"/>
</dbReference>
<name>A0A8J4FWM1_9CHLO</name>
<comment type="caution">
    <text evidence="3">The sequence shown here is derived from an EMBL/GenBank/DDBJ whole genome shotgun (WGS) entry which is preliminary data.</text>
</comment>
<feature type="region of interest" description="Disordered" evidence="1">
    <location>
        <begin position="230"/>
        <end position="249"/>
    </location>
</feature>
<evidence type="ECO:0000259" key="2">
    <source>
        <dbReference type="PROSITE" id="PS50042"/>
    </source>
</evidence>
<dbReference type="InterPro" id="IPR000595">
    <property type="entry name" value="cNMP-bd_dom"/>
</dbReference>
<dbReference type="OrthoDB" id="546590at2759"/>
<dbReference type="PANTHER" id="PTHR23011">
    <property type="entry name" value="CYCLIC NUCLEOTIDE-BINDING DOMAIN CONTAINING PROTEIN"/>
    <property type="match status" value="1"/>
</dbReference>
<feature type="region of interest" description="Disordered" evidence="1">
    <location>
        <begin position="152"/>
        <end position="221"/>
    </location>
</feature>
<feature type="region of interest" description="Disordered" evidence="1">
    <location>
        <begin position="718"/>
        <end position="739"/>
    </location>
</feature>
<evidence type="ECO:0000256" key="1">
    <source>
        <dbReference type="SAM" id="MobiDB-lite"/>
    </source>
</evidence>
<reference evidence="3" key="1">
    <citation type="journal article" date="2021" name="Proc. Natl. Acad. Sci. U.S.A.">
        <title>Three genomes in the algal genus Volvox reveal the fate of a haploid sex-determining region after a transition to homothallism.</title>
        <authorList>
            <person name="Yamamoto K."/>
            <person name="Hamaji T."/>
            <person name="Kawai-Toyooka H."/>
            <person name="Matsuzaki R."/>
            <person name="Takahashi F."/>
            <person name="Nishimura Y."/>
            <person name="Kawachi M."/>
            <person name="Noguchi H."/>
            <person name="Minakuchi Y."/>
            <person name="Umen J.G."/>
            <person name="Toyoda A."/>
            <person name="Nozaki H."/>
        </authorList>
    </citation>
    <scope>NUCLEOTIDE SEQUENCE</scope>
    <source>
        <strain evidence="3">NIES-3786</strain>
    </source>
</reference>
<evidence type="ECO:0000313" key="3">
    <source>
        <dbReference type="EMBL" id="GIL93399.1"/>
    </source>
</evidence>
<sequence>MDEERNKFDRARRLLSRVMARLVQQAFLRWKLYCRFERTVKELAAVVDPVAEVLDKLPENRTPTDVQRLMPLVSQIEAFRPLHPPVRELLASYLQLAVLSDRTELPRGPADNTCLFSIVYGSMTALLGDPADPALASIKTFAADQLSRYATPETGSRSLLGADNTSRTMRSDSIVSLGTGPNTPDTPGTPNAVPTTGGGGVGASGTAAERQSQAQHSRRLQVAGAVKVQEGGNASAGPNGEQQPQERVSPRLWRTVIDVIHKLAKLQKAQAMRELAAQHAAALEDMALSVAGRAAAAAGGKAAAAALAAATAGAGGGAKAGAAAIGMGVLPAAAAEDGYLKLLPALAALRTQVVVIRTGQSFSGRELLCQEEAGLVQDVGGHLDLPGRAVAAVVPKESLVALVFVSREVYHRAMAMQSEISVRRAVDSCCRLPFLRHTPLKELYRLSRHLQEVTFQPGEVVLHQGRENGFIYFLVSGEVQVVLDLPDTSEPLVLAAAMAALSGCKLTPQQAQALAAHVAAAPTATGYGAGRLARDSISHTTVTADGTAPPNGSAAPAALALAAAAAAGGPSGSGGSQFLPSFGVTRRIVLGRRGSGVVLGDDLLREKRLTVGVVATSRCVCLAVSPQRFTMCCDPLTLRLFHKLRVQHSATALFTDSLVQQEDRAALGAMFREAVLNQSYGPASLRRLEAPEPKAWKAPSVRPEEIARPADQVFQQCPAQKTATTASPGSNGGTASSSSAVSLITTTAHSGGGTGGGRCSGCGSTGPGLGASSAVQALHTAPANGSSGCAANGSLPPGAAAAADGAPPRLYGGLTVSLVQGLVGRGAEIGS</sequence>
<dbReference type="PANTHER" id="PTHR23011:SF28">
    <property type="entry name" value="CYCLIC NUCLEOTIDE-BINDING DOMAIN CONTAINING PROTEIN"/>
    <property type="match status" value="1"/>
</dbReference>
<gene>
    <name evidence="3" type="ORF">Vretifemale_20801</name>
</gene>
<dbReference type="SUPFAM" id="SSF51206">
    <property type="entry name" value="cAMP-binding domain-like"/>
    <property type="match status" value="1"/>
</dbReference>
<evidence type="ECO:0000313" key="4">
    <source>
        <dbReference type="Proteomes" id="UP000747110"/>
    </source>
</evidence>
<feature type="compositionally biased region" description="Low complexity" evidence="1">
    <location>
        <begin position="178"/>
        <end position="195"/>
    </location>
</feature>
<protein>
    <recommendedName>
        <fullName evidence="2">Cyclic nucleotide-binding domain-containing protein</fullName>
    </recommendedName>
</protein>
<dbReference type="Proteomes" id="UP000747110">
    <property type="component" value="Unassembled WGS sequence"/>
</dbReference>
<feature type="domain" description="Cyclic nucleotide-binding" evidence="2">
    <location>
        <begin position="434"/>
        <end position="493"/>
    </location>
</feature>
<feature type="non-terminal residue" evidence="3">
    <location>
        <position position="831"/>
    </location>
</feature>
<dbReference type="InterPro" id="IPR018490">
    <property type="entry name" value="cNMP-bd_dom_sf"/>
</dbReference>
<dbReference type="AlphaFoldDB" id="A0A8J4FWM1"/>
<proteinExistence type="predicted"/>
<accession>A0A8J4FWM1</accession>